<evidence type="ECO:0000256" key="1">
    <source>
        <dbReference type="SAM" id="Phobius"/>
    </source>
</evidence>
<evidence type="ECO:0000313" key="2">
    <source>
        <dbReference type="EMBL" id="CAB4661879.1"/>
    </source>
</evidence>
<feature type="transmembrane region" description="Helical" evidence="1">
    <location>
        <begin position="667"/>
        <end position="687"/>
    </location>
</feature>
<reference evidence="2" key="1">
    <citation type="submission" date="2020-05" db="EMBL/GenBank/DDBJ databases">
        <authorList>
            <person name="Chiriac C."/>
            <person name="Salcher M."/>
            <person name="Ghai R."/>
            <person name="Kavagutti S V."/>
        </authorList>
    </citation>
    <scope>NUCLEOTIDE SEQUENCE</scope>
</reference>
<accession>A0A6J6LMA3</accession>
<protein>
    <submittedName>
        <fullName evidence="2">Unannotated protein</fullName>
    </submittedName>
</protein>
<keyword evidence="1" id="KW-0812">Transmembrane</keyword>
<organism evidence="2">
    <name type="scientific">freshwater metagenome</name>
    <dbReference type="NCBI Taxonomy" id="449393"/>
    <lineage>
        <taxon>unclassified sequences</taxon>
        <taxon>metagenomes</taxon>
        <taxon>ecological metagenomes</taxon>
    </lineage>
</organism>
<gene>
    <name evidence="2" type="ORF">UFOPK2310_00108</name>
</gene>
<dbReference type="InterPro" id="IPR046112">
    <property type="entry name" value="DUF6049"/>
</dbReference>
<keyword evidence="1" id="KW-1133">Transmembrane helix</keyword>
<dbReference type="EMBL" id="CAEZWW010000006">
    <property type="protein sequence ID" value="CAB4661879.1"/>
    <property type="molecule type" value="Genomic_DNA"/>
</dbReference>
<keyword evidence="1" id="KW-0472">Membrane</keyword>
<dbReference type="AlphaFoldDB" id="A0A6J6LMA3"/>
<proteinExistence type="predicted"/>
<dbReference type="Pfam" id="PF19516">
    <property type="entry name" value="DUF6049"/>
    <property type="match status" value="1"/>
</dbReference>
<sequence length="709" mass="74165">MYNLNISRSPRLVLVVLLALAAMVGVTPTAHAMPEGSTIEIVLDQLTPVVPKAKGTLRISGRVLNISGRSIDNVSVQLRVADLALADRSSLAAVSDADLVSEVDNGSSSIDNTRTLIASSLAPNQQESFILSIAISSLGFAEPGTYVISVEALGSIRGVDEFDERKGIERTFLPWFPVGSGVTPTNITWLWPLADRPARNANGVLLNGETPKAMSPGGRLDSLVQLGANFPGHVSWFADPDLLQAASAMAQGYLVQENGIPVVGDQSAAISNWLTSLRSALDESAAASGVESQLRVLPYADIDATAARRADLATELIRAVTQAPIISRAAIGTPVAGTTYWAPGGRIDEDTAELLASAGATTVALSARAVTTSSNAPAIASISTPAGTLNALLIDPVLANLLTTPKTSANDIILARQQFLAETALLSTSSTGAAHVVAAPLDVRWAPNSQLLSDLLSASTTAPWLSAKSLDELLASEKTLGQKLNYGQIAKNAELPTAYLQQVSKAQARLQQFVAILDDPALVSVSFTQAITRTLSAAWRSAPLTGRDLLKQINSELGKQMSQVHALSKGTITFSGDAGRVPITLANDLDQNVTVSMQLVGVPAVRLESPPVTNIVIEAGHKVSVEVEARVIGGDPLPVNIQILTPDGAKYGVPSGITLTSTAYSRAAGWVVGAAFLAILIFVVVGVTRRIWKAQRSQTSTKSSDTVSS</sequence>
<name>A0A6J6LMA3_9ZZZZ</name>